<sequence>MAIAELVMPKLGESIMEATILKWHKQVGDRVQLDETVLEIATDKVDSEVPSTVEGIITELLFQVNEVVPIGTVIAKIETGVAEAPADHEPVFAPTVERQEAVAPVPTEQPAKQEAPVAELTAEEVPYVPNAVEIPSKPSGARFYSPLVLNIANSEGISLSELERVQGSGNEGRVTKKDILQYIQQKKEGHIPVYTAPQTTTTVPVQTAITPAPSVPAVAISYSGRVADPSQVVLSGSTEIMEMDRMRRLIAKHMVDSKHTSPHVTSFAEADVTNMVMWRERVKKDFEQREGTKLTFTPMFIECVVNVIKRFPLVNCSLEGDKIIIKKDINIGMATALPSGNLIVPVIKGADQLNVVGLSKAVNNLADAARNNRLKPDDTNGGTFTLTNVGTFGSLMGTPIINQPQVAILAVGAIKKRPMVIESPNGDTIGIRHMMYLSLSYDHRIVDGSIGASFLTEVAKEFEKWDVNKQWFHYI</sequence>
<evidence type="ECO:0000256" key="4">
    <source>
        <dbReference type="ARBA" id="ARBA00022679"/>
    </source>
</evidence>
<dbReference type="GO" id="GO:0031405">
    <property type="term" value="F:lipoic acid binding"/>
    <property type="evidence" value="ECO:0007669"/>
    <property type="project" value="TreeGrafter"/>
</dbReference>
<evidence type="ECO:0000313" key="11">
    <source>
        <dbReference type="Proteomes" id="UP000198711"/>
    </source>
</evidence>
<protein>
    <recommendedName>
        <fullName evidence="7">Dihydrolipoamide acetyltransferase component of pyruvate dehydrogenase complex</fullName>
        <ecNumber evidence="7">2.3.1.-</ecNumber>
    </recommendedName>
</protein>
<dbReference type="InterPro" id="IPR023213">
    <property type="entry name" value="CAT-like_dom_sf"/>
</dbReference>
<feature type="domain" description="Lipoyl-binding" evidence="8">
    <location>
        <begin position="3"/>
        <end position="78"/>
    </location>
</feature>
<dbReference type="Pfam" id="PF00364">
    <property type="entry name" value="Biotin_lipoyl"/>
    <property type="match status" value="1"/>
</dbReference>
<keyword evidence="11" id="KW-1185">Reference proteome</keyword>
<dbReference type="PROSITE" id="PS51826">
    <property type="entry name" value="PSBD"/>
    <property type="match status" value="1"/>
</dbReference>
<keyword evidence="5 7" id="KW-0450">Lipoyl</keyword>
<dbReference type="PANTHER" id="PTHR43178:SF5">
    <property type="entry name" value="LIPOAMIDE ACYLTRANSFERASE COMPONENT OF BRANCHED-CHAIN ALPHA-KETO ACID DEHYDROGENASE COMPLEX, MITOCHONDRIAL"/>
    <property type="match status" value="1"/>
</dbReference>
<dbReference type="Gene3D" id="2.40.50.100">
    <property type="match status" value="1"/>
</dbReference>
<evidence type="ECO:0000256" key="7">
    <source>
        <dbReference type="RuleBase" id="RU003423"/>
    </source>
</evidence>
<dbReference type="InterPro" id="IPR000089">
    <property type="entry name" value="Biotin_lipoyl"/>
</dbReference>
<evidence type="ECO:0000256" key="1">
    <source>
        <dbReference type="ARBA" id="ARBA00001938"/>
    </source>
</evidence>
<dbReference type="PANTHER" id="PTHR43178">
    <property type="entry name" value="DIHYDROLIPOAMIDE ACETYLTRANSFERASE COMPONENT OF PYRUVATE DEHYDROGENASE COMPLEX"/>
    <property type="match status" value="1"/>
</dbReference>
<evidence type="ECO:0000256" key="2">
    <source>
        <dbReference type="ARBA" id="ARBA00007317"/>
    </source>
</evidence>
<keyword evidence="6 7" id="KW-0012">Acyltransferase</keyword>
<dbReference type="GO" id="GO:0005737">
    <property type="term" value="C:cytoplasm"/>
    <property type="evidence" value="ECO:0007669"/>
    <property type="project" value="TreeGrafter"/>
</dbReference>
<evidence type="ECO:0000256" key="3">
    <source>
        <dbReference type="ARBA" id="ARBA00011484"/>
    </source>
</evidence>
<dbReference type="InterPro" id="IPR004167">
    <property type="entry name" value="PSBD"/>
</dbReference>
<dbReference type="PROSITE" id="PS00189">
    <property type="entry name" value="LIPOYL"/>
    <property type="match status" value="1"/>
</dbReference>
<dbReference type="InterPro" id="IPR011053">
    <property type="entry name" value="Single_hybrid_motif"/>
</dbReference>
<evidence type="ECO:0000256" key="5">
    <source>
        <dbReference type="ARBA" id="ARBA00022823"/>
    </source>
</evidence>
<dbReference type="CDD" id="cd06849">
    <property type="entry name" value="lipoyl_domain"/>
    <property type="match status" value="1"/>
</dbReference>
<dbReference type="SUPFAM" id="SSF51230">
    <property type="entry name" value="Single hybrid motif"/>
    <property type="match status" value="1"/>
</dbReference>
<dbReference type="PROSITE" id="PS50968">
    <property type="entry name" value="BIOTINYL_LIPOYL"/>
    <property type="match status" value="1"/>
</dbReference>
<gene>
    <name evidence="10" type="ORF">SAMN05444410_11392</name>
</gene>
<reference evidence="10 11" key="1">
    <citation type="submission" date="2016-10" db="EMBL/GenBank/DDBJ databases">
        <authorList>
            <person name="Varghese N."/>
            <person name="Submissions S."/>
        </authorList>
    </citation>
    <scope>NUCLEOTIDE SEQUENCE [LARGE SCALE GENOMIC DNA]</scope>
    <source>
        <strain evidence="10 11">DSM 25353</strain>
    </source>
</reference>
<dbReference type="InterPro" id="IPR003016">
    <property type="entry name" value="2-oxoA_DH_lipoyl-BS"/>
</dbReference>
<dbReference type="SUPFAM" id="SSF52777">
    <property type="entry name" value="CoA-dependent acyltransferases"/>
    <property type="match status" value="1"/>
</dbReference>
<dbReference type="InterPro" id="IPR001078">
    <property type="entry name" value="2-oxoacid_DH_actylTfrase"/>
</dbReference>
<evidence type="ECO:0000256" key="6">
    <source>
        <dbReference type="ARBA" id="ARBA00023315"/>
    </source>
</evidence>
<dbReference type="Pfam" id="PF02817">
    <property type="entry name" value="E3_binding"/>
    <property type="match status" value="1"/>
</dbReference>
<evidence type="ECO:0000313" key="10">
    <source>
        <dbReference type="EMBL" id="SDX33349.1"/>
    </source>
</evidence>
<dbReference type="GO" id="GO:0016407">
    <property type="term" value="F:acetyltransferase activity"/>
    <property type="evidence" value="ECO:0007669"/>
    <property type="project" value="TreeGrafter"/>
</dbReference>
<dbReference type="Gene3D" id="3.30.559.10">
    <property type="entry name" value="Chloramphenicol acetyltransferase-like domain"/>
    <property type="match status" value="1"/>
</dbReference>
<dbReference type="AlphaFoldDB" id="A0A8X8LCA3"/>
<evidence type="ECO:0000259" key="8">
    <source>
        <dbReference type="PROSITE" id="PS50968"/>
    </source>
</evidence>
<dbReference type="InterPro" id="IPR050743">
    <property type="entry name" value="2-oxoacid_DH_E2_comp"/>
</dbReference>
<dbReference type="EMBL" id="FNNO01000013">
    <property type="protein sequence ID" value="SDX33349.1"/>
    <property type="molecule type" value="Genomic_DNA"/>
</dbReference>
<comment type="caution">
    <text evidence="10">The sequence shown here is derived from an EMBL/GenBank/DDBJ whole genome shotgun (WGS) entry which is preliminary data.</text>
</comment>
<comment type="subunit">
    <text evidence="3">Forms a 24-polypeptide structural core with octahedral symmetry.</text>
</comment>
<dbReference type="Proteomes" id="UP000198711">
    <property type="component" value="Unassembled WGS sequence"/>
</dbReference>
<dbReference type="SUPFAM" id="SSF47005">
    <property type="entry name" value="Peripheral subunit-binding domain of 2-oxo acid dehydrogenase complex"/>
    <property type="match status" value="1"/>
</dbReference>
<dbReference type="InterPro" id="IPR036625">
    <property type="entry name" value="E3-bd_dom_sf"/>
</dbReference>
<dbReference type="RefSeq" id="WP_092725497.1">
    <property type="nucleotide sequence ID" value="NZ_FNNO01000013.1"/>
</dbReference>
<keyword evidence="4 7" id="KW-0808">Transferase</keyword>
<comment type="similarity">
    <text evidence="2 7">Belongs to the 2-oxoacid dehydrogenase family.</text>
</comment>
<name>A0A8X8LCA3_9BACT</name>
<feature type="domain" description="Peripheral subunit-binding (PSBD)" evidence="9">
    <location>
        <begin position="143"/>
        <end position="183"/>
    </location>
</feature>
<dbReference type="Gene3D" id="4.10.320.10">
    <property type="entry name" value="E3-binding domain"/>
    <property type="match status" value="1"/>
</dbReference>
<organism evidence="10 11">
    <name type="scientific">Hydrobacter penzbergensis</name>
    <dbReference type="NCBI Taxonomy" id="1235997"/>
    <lineage>
        <taxon>Bacteria</taxon>
        <taxon>Pseudomonadati</taxon>
        <taxon>Bacteroidota</taxon>
        <taxon>Chitinophagia</taxon>
        <taxon>Chitinophagales</taxon>
        <taxon>Chitinophagaceae</taxon>
        <taxon>Hydrobacter</taxon>
    </lineage>
</organism>
<accession>A0A8X8LCA3</accession>
<comment type="cofactor">
    <cofactor evidence="1 7">
        <name>(R)-lipoate</name>
        <dbReference type="ChEBI" id="CHEBI:83088"/>
    </cofactor>
</comment>
<dbReference type="Pfam" id="PF00198">
    <property type="entry name" value="2-oxoacid_dh"/>
    <property type="match status" value="1"/>
</dbReference>
<dbReference type="EC" id="2.3.1.-" evidence="7"/>
<evidence type="ECO:0000259" key="9">
    <source>
        <dbReference type="PROSITE" id="PS51826"/>
    </source>
</evidence>
<dbReference type="FunFam" id="3.30.559.10:FF:000007">
    <property type="entry name" value="Dihydrolipoamide acetyltransferase component of pyruvate dehydrogenase complex"/>
    <property type="match status" value="1"/>
</dbReference>
<proteinExistence type="inferred from homology"/>